<reference evidence="8" key="1">
    <citation type="submission" date="2022-07" db="EMBL/GenBank/DDBJ databases">
        <title>Genome Sequence of Physisporinus lineatus.</title>
        <authorList>
            <person name="Buettner E."/>
        </authorList>
    </citation>
    <scope>NUCLEOTIDE SEQUENCE</scope>
    <source>
        <strain evidence="8">VT162</strain>
    </source>
</reference>
<evidence type="ECO:0000313" key="9">
    <source>
        <dbReference type="Proteomes" id="UP001212997"/>
    </source>
</evidence>
<dbReference type="PROSITE" id="PS51685">
    <property type="entry name" value="SAM_MT_ERG6_SMT"/>
    <property type="match status" value="1"/>
</dbReference>
<dbReference type="EC" id="2.1.1.-" evidence="6"/>
<evidence type="ECO:0000256" key="3">
    <source>
        <dbReference type="ARBA" id="ARBA00022691"/>
    </source>
</evidence>
<dbReference type="Proteomes" id="UP001212997">
    <property type="component" value="Unassembled WGS sequence"/>
</dbReference>
<keyword evidence="6" id="KW-1207">Sterol metabolism</keyword>
<dbReference type="EMBL" id="JANAWD010002046">
    <property type="protein sequence ID" value="KAJ3472421.1"/>
    <property type="molecule type" value="Genomic_DNA"/>
</dbReference>
<evidence type="ECO:0000256" key="5">
    <source>
        <dbReference type="PROSITE-ProRule" id="PRU01022"/>
    </source>
</evidence>
<evidence type="ECO:0000256" key="4">
    <source>
        <dbReference type="ARBA" id="ARBA00038188"/>
    </source>
</evidence>
<dbReference type="Gene3D" id="3.40.50.150">
    <property type="entry name" value="Vaccinia Virus protein VP39"/>
    <property type="match status" value="1"/>
</dbReference>
<keyword evidence="6" id="KW-0756">Sterol biosynthesis</keyword>
<keyword evidence="9" id="KW-1185">Reference proteome</keyword>
<keyword evidence="6" id="KW-0443">Lipid metabolism</keyword>
<protein>
    <recommendedName>
        <fullName evidence="6">Sterol 24-C-methyltransferase</fullName>
        <ecNumber evidence="6">2.1.1.-</ecNumber>
    </recommendedName>
    <alternativeName>
        <fullName evidence="6">Delta(24)-sterol C-methyltransferase</fullName>
    </alternativeName>
</protein>
<evidence type="ECO:0000313" key="8">
    <source>
        <dbReference type="EMBL" id="KAJ3472421.1"/>
    </source>
</evidence>
<dbReference type="InterPro" id="IPR050447">
    <property type="entry name" value="Erg6_SMT_methyltransf"/>
</dbReference>
<dbReference type="InterPro" id="IPR013705">
    <property type="entry name" value="Sterol_MeTrfase_C"/>
</dbReference>
<dbReference type="AlphaFoldDB" id="A0AAD5UNJ2"/>
<keyword evidence="2 5" id="KW-0808">Transferase</keyword>
<dbReference type="Pfam" id="PF08241">
    <property type="entry name" value="Methyltransf_11"/>
    <property type="match status" value="1"/>
</dbReference>
<keyword evidence="1 5" id="KW-0489">Methyltransferase</keyword>
<keyword evidence="3 5" id="KW-0949">S-adenosyl-L-methionine</keyword>
<comment type="function">
    <text evidence="6">Catalyzes the transfer of methyl groups from S-adenosyl-methionine to the C-24 of sterols.</text>
</comment>
<dbReference type="GO" id="GO:0003838">
    <property type="term" value="F:sterol 24-C-methyltransferase activity"/>
    <property type="evidence" value="ECO:0007669"/>
    <property type="project" value="TreeGrafter"/>
</dbReference>
<keyword evidence="6" id="KW-0444">Lipid biosynthesis</keyword>
<dbReference type="InterPro" id="IPR029063">
    <property type="entry name" value="SAM-dependent_MTases_sf"/>
</dbReference>
<keyword evidence="6" id="KW-0752">Steroid biosynthesis</keyword>
<dbReference type="InterPro" id="IPR013216">
    <property type="entry name" value="Methyltransf_11"/>
</dbReference>
<comment type="caution">
    <text evidence="8">The sequence shown here is derived from an EMBL/GenBank/DDBJ whole genome shotgun (WGS) entry which is preliminary data.</text>
</comment>
<keyword evidence="6" id="KW-0753">Steroid metabolism</keyword>
<organism evidence="8 9">
    <name type="scientific">Meripilus lineatus</name>
    <dbReference type="NCBI Taxonomy" id="2056292"/>
    <lineage>
        <taxon>Eukaryota</taxon>
        <taxon>Fungi</taxon>
        <taxon>Dikarya</taxon>
        <taxon>Basidiomycota</taxon>
        <taxon>Agaricomycotina</taxon>
        <taxon>Agaricomycetes</taxon>
        <taxon>Polyporales</taxon>
        <taxon>Meripilaceae</taxon>
        <taxon>Meripilus</taxon>
    </lineage>
</organism>
<comment type="similarity">
    <text evidence="4 5 6">Belongs to the class I-like SAM-binding methyltransferase superfamily. Erg6/SMT family.</text>
</comment>
<comment type="pathway">
    <text evidence="6">Steroid metabolism.</text>
</comment>
<evidence type="ECO:0000256" key="6">
    <source>
        <dbReference type="RuleBase" id="RU362025"/>
    </source>
</evidence>
<sequence length="163" mass="18590">MKLVEQFGEQSFDAVYAIEATVHAPTWEGVYGEIKKVLKPGGIFGVYEWCMTDTWDATNPSHKELAHKIEIGNGIPEMRSINSAREALKKVGFEIIHEEDLADRPDEIPWYYPLEGDIFKAQTAWDLLTCWRTSGSGKFVTHHALWWMEKVGIVPSGTWECFV</sequence>
<evidence type="ECO:0000256" key="2">
    <source>
        <dbReference type="ARBA" id="ARBA00022679"/>
    </source>
</evidence>
<dbReference type="GO" id="GO:0005783">
    <property type="term" value="C:endoplasmic reticulum"/>
    <property type="evidence" value="ECO:0007669"/>
    <property type="project" value="TreeGrafter"/>
</dbReference>
<proteinExistence type="inferred from homology"/>
<accession>A0AAD5UNJ2</accession>
<feature type="domain" description="SAM-dependent methyltransferase Erg6/SMT-type" evidence="7">
    <location>
        <begin position="1"/>
        <end position="163"/>
    </location>
</feature>
<dbReference type="PANTHER" id="PTHR44068">
    <property type="entry name" value="ZGC:194242"/>
    <property type="match status" value="1"/>
</dbReference>
<dbReference type="Pfam" id="PF08498">
    <property type="entry name" value="Sterol_MT_C"/>
    <property type="match status" value="1"/>
</dbReference>
<dbReference type="PANTHER" id="PTHR44068:SF1">
    <property type="entry name" value="HYPOTHETICAL LOC100005854"/>
    <property type="match status" value="1"/>
</dbReference>
<evidence type="ECO:0000256" key="1">
    <source>
        <dbReference type="ARBA" id="ARBA00022603"/>
    </source>
</evidence>
<name>A0AAD5UNJ2_9APHY</name>
<dbReference type="GO" id="GO:0006696">
    <property type="term" value="P:ergosterol biosynthetic process"/>
    <property type="evidence" value="ECO:0007669"/>
    <property type="project" value="TreeGrafter"/>
</dbReference>
<gene>
    <name evidence="8" type="ORF">NLI96_g13353</name>
</gene>
<dbReference type="GO" id="GO:0032259">
    <property type="term" value="P:methylation"/>
    <property type="evidence" value="ECO:0007669"/>
    <property type="project" value="UniProtKB-KW"/>
</dbReference>
<dbReference type="InterPro" id="IPR030384">
    <property type="entry name" value="MeTrfase_SMT"/>
</dbReference>
<dbReference type="SUPFAM" id="SSF53335">
    <property type="entry name" value="S-adenosyl-L-methionine-dependent methyltransferases"/>
    <property type="match status" value="1"/>
</dbReference>
<evidence type="ECO:0000259" key="7">
    <source>
        <dbReference type="PROSITE" id="PS51685"/>
    </source>
</evidence>